<gene>
    <name evidence="2" type="ORF">ABIG07_005134</name>
</gene>
<feature type="compositionally biased region" description="Basic residues" evidence="1">
    <location>
        <begin position="225"/>
        <end position="237"/>
    </location>
</feature>
<evidence type="ECO:0000313" key="3">
    <source>
        <dbReference type="Proteomes" id="UP001565369"/>
    </source>
</evidence>
<reference evidence="2 3" key="1">
    <citation type="submission" date="2024-07" db="EMBL/GenBank/DDBJ databases">
        <title>Genomic Encyclopedia of Type Strains, Phase V (KMG-V): Genome sequencing to study the core and pangenomes of soil and plant-associated prokaryotes.</title>
        <authorList>
            <person name="Whitman W."/>
        </authorList>
    </citation>
    <scope>NUCLEOTIDE SEQUENCE [LARGE SCALE GENOMIC DNA]</scope>
    <source>
        <strain evidence="2 3">USDA 152</strain>
    </source>
</reference>
<sequence>MAPGRVRADEDQQIGLIEILVAAGDCVGAKGAAMAGDRGRHAEPRVGIDIRRADKALHQLVGDVIILGEELAGQIERDRVGAISRHDVLHAMGDMIERIAPGDALEHALAADHRIEQAAFQPDSLTERGALGAQPAEIGGMVRIASDRRTAHAVRRRQHAAADAAIGTGRLGGTKRGIDRRHIKLPCHAGSIKPPWKNARARDQTSCRSGSPPPCRDCGSARDTRAHRRYRRSAPRR</sequence>
<dbReference type="Proteomes" id="UP001565369">
    <property type="component" value="Unassembled WGS sequence"/>
</dbReference>
<keyword evidence="3" id="KW-1185">Reference proteome</keyword>
<feature type="region of interest" description="Disordered" evidence="1">
    <location>
        <begin position="188"/>
        <end position="237"/>
    </location>
</feature>
<protein>
    <submittedName>
        <fullName evidence="2">Uncharacterized protein</fullName>
    </submittedName>
</protein>
<accession>A0ABV4FX54</accession>
<evidence type="ECO:0000313" key="2">
    <source>
        <dbReference type="EMBL" id="MEY9456186.1"/>
    </source>
</evidence>
<organism evidence="2 3">
    <name type="scientific">Bradyrhizobium ottawaense</name>
    <dbReference type="NCBI Taxonomy" id="931866"/>
    <lineage>
        <taxon>Bacteria</taxon>
        <taxon>Pseudomonadati</taxon>
        <taxon>Pseudomonadota</taxon>
        <taxon>Alphaproteobacteria</taxon>
        <taxon>Hyphomicrobiales</taxon>
        <taxon>Nitrobacteraceae</taxon>
        <taxon>Bradyrhizobium</taxon>
    </lineage>
</organism>
<proteinExistence type="predicted"/>
<name>A0ABV4FX54_9BRAD</name>
<evidence type="ECO:0000256" key="1">
    <source>
        <dbReference type="SAM" id="MobiDB-lite"/>
    </source>
</evidence>
<comment type="caution">
    <text evidence="2">The sequence shown here is derived from an EMBL/GenBank/DDBJ whole genome shotgun (WGS) entry which is preliminary data.</text>
</comment>
<dbReference type="EMBL" id="JBGBZJ010000003">
    <property type="protein sequence ID" value="MEY9456186.1"/>
    <property type="molecule type" value="Genomic_DNA"/>
</dbReference>